<evidence type="ECO:0000256" key="5">
    <source>
        <dbReference type="ARBA" id="ARBA00023163"/>
    </source>
</evidence>
<gene>
    <name evidence="7" type="primary">JHD1</name>
    <name evidence="7" type="ORF">SO694_000731101</name>
</gene>
<dbReference type="InterPro" id="IPR003347">
    <property type="entry name" value="JmjC_dom"/>
</dbReference>
<evidence type="ECO:0000313" key="7">
    <source>
        <dbReference type="EMBL" id="KAK7231333.1"/>
    </source>
</evidence>
<dbReference type="EMBL" id="JBBJCI010000417">
    <property type="protein sequence ID" value="KAK7231333.1"/>
    <property type="molecule type" value="Genomic_DNA"/>
</dbReference>
<accession>A0ABR1FIG8</accession>
<name>A0ABR1FIG8_AURAN</name>
<dbReference type="Gene3D" id="2.60.120.650">
    <property type="entry name" value="Cupin"/>
    <property type="match status" value="1"/>
</dbReference>
<keyword evidence="1" id="KW-0479">Metal-binding</keyword>
<organism evidence="7 8">
    <name type="scientific">Aureococcus anophagefferens</name>
    <name type="common">Harmful bloom alga</name>
    <dbReference type="NCBI Taxonomy" id="44056"/>
    <lineage>
        <taxon>Eukaryota</taxon>
        <taxon>Sar</taxon>
        <taxon>Stramenopiles</taxon>
        <taxon>Ochrophyta</taxon>
        <taxon>Pelagophyceae</taxon>
        <taxon>Pelagomonadales</taxon>
        <taxon>Pelagomonadaceae</taxon>
        <taxon>Aureococcus</taxon>
    </lineage>
</organism>
<dbReference type="Pfam" id="PF02373">
    <property type="entry name" value="JmjC"/>
    <property type="match status" value="1"/>
</dbReference>
<sequence length="341" mass="37938">MEPKRGPGAREKRKRAVVDYAAFDEGLGTEKPSTLSRWVPTLASVECLPAEAFVERMADGRGFDEAWARRTGLRRPALIADAAGLGLAVPSGSFGVRDVARIVGERTPVQVMRSQDQSSVENWSLADWARYWHAPVREDTLNVISLEFSRTPLAAHVRSPALVRRLDWIDNCFPDAYRARGEYPQTQYYCLMSTGGCYTDFHVDFGGTAVWYHVFRGSKVFYAAHSPYERWICDADQDSTWFPDVAAAGGPCACARVEVRAGETFFIPSGWIHAVHTPADSLVFGGNFLPGLCTADLQLAVHDIEARTHVKQEYRFPFFVPCMFWGVKHRGSRAGAHSKSG</sequence>
<dbReference type="PROSITE" id="PS51184">
    <property type="entry name" value="JMJC"/>
    <property type="match status" value="1"/>
</dbReference>
<protein>
    <submittedName>
        <fullName evidence="7">Demethylase</fullName>
    </submittedName>
</protein>
<evidence type="ECO:0000256" key="4">
    <source>
        <dbReference type="ARBA" id="ARBA00023015"/>
    </source>
</evidence>
<feature type="domain" description="JmjC" evidence="6">
    <location>
        <begin position="148"/>
        <end position="305"/>
    </location>
</feature>
<dbReference type="Proteomes" id="UP001363151">
    <property type="component" value="Unassembled WGS sequence"/>
</dbReference>
<reference evidence="7 8" key="1">
    <citation type="submission" date="2024-03" db="EMBL/GenBank/DDBJ databases">
        <title>Aureococcus anophagefferens CCMP1851 and Kratosvirus quantuckense: Draft genome of a second virus-susceptible host strain in the model system.</title>
        <authorList>
            <person name="Chase E."/>
            <person name="Truchon A.R."/>
            <person name="Schepens W."/>
            <person name="Wilhelm S.W."/>
        </authorList>
    </citation>
    <scope>NUCLEOTIDE SEQUENCE [LARGE SCALE GENOMIC DNA]</scope>
    <source>
        <strain evidence="7 8">CCMP1851</strain>
    </source>
</reference>
<evidence type="ECO:0000256" key="1">
    <source>
        <dbReference type="ARBA" id="ARBA00022723"/>
    </source>
</evidence>
<evidence type="ECO:0000259" key="6">
    <source>
        <dbReference type="PROSITE" id="PS51184"/>
    </source>
</evidence>
<keyword evidence="2" id="KW-0560">Oxidoreductase</keyword>
<evidence type="ECO:0000256" key="3">
    <source>
        <dbReference type="ARBA" id="ARBA00023004"/>
    </source>
</evidence>
<evidence type="ECO:0000313" key="8">
    <source>
        <dbReference type="Proteomes" id="UP001363151"/>
    </source>
</evidence>
<comment type="caution">
    <text evidence="7">The sequence shown here is derived from an EMBL/GenBank/DDBJ whole genome shotgun (WGS) entry which is preliminary data.</text>
</comment>
<proteinExistence type="predicted"/>
<dbReference type="PANTHER" id="PTHR23123">
    <property type="entry name" value="PHD/F-BOX CONTAINING PROTEIN"/>
    <property type="match status" value="1"/>
</dbReference>
<dbReference type="SMART" id="SM00558">
    <property type="entry name" value="JmjC"/>
    <property type="match status" value="1"/>
</dbReference>
<evidence type="ECO:0000256" key="2">
    <source>
        <dbReference type="ARBA" id="ARBA00023002"/>
    </source>
</evidence>
<dbReference type="InterPro" id="IPR050690">
    <property type="entry name" value="JHDM1_Histone_Demethylase"/>
</dbReference>
<dbReference type="SUPFAM" id="SSF51197">
    <property type="entry name" value="Clavaminate synthase-like"/>
    <property type="match status" value="1"/>
</dbReference>
<keyword evidence="4" id="KW-0805">Transcription regulation</keyword>
<keyword evidence="5" id="KW-0804">Transcription</keyword>
<keyword evidence="8" id="KW-1185">Reference proteome</keyword>
<keyword evidence="3" id="KW-0408">Iron</keyword>